<dbReference type="InterPro" id="IPR003593">
    <property type="entry name" value="AAA+_ATPase"/>
</dbReference>
<evidence type="ECO:0000313" key="6">
    <source>
        <dbReference type="Proteomes" id="UP000019460"/>
    </source>
</evidence>
<keyword evidence="2" id="KW-0547">Nucleotide-binding</keyword>
<dbReference type="SUPFAM" id="SSF52540">
    <property type="entry name" value="P-loop containing nucleoside triphosphate hydrolases"/>
    <property type="match status" value="1"/>
</dbReference>
<dbReference type="PROSITE" id="PS50893">
    <property type="entry name" value="ABC_TRANSPORTER_2"/>
    <property type="match status" value="1"/>
</dbReference>
<dbReference type="InterPro" id="IPR015854">
    <property type="entry name" value="ABC_transpr_LolD-like"/>
</dbReference>
<feature type="domain" description="ABC transporter" evidence="4">
    <location>
        <begin position="2"/>
        <end position="217"/>
    </location>
</feature>
<proteinExistence type="predicted"/>
<evidence type="ECO:0000256" key="3">
    <source>
        <dbReference type="ARBA" id="ARBA00022840"/>
    </source>
</evidence>
<gene>
    <name evidence="5" type="ORF">D779_2092</name>
</gene>
<keyword evidence="1" id="KW-0813">Transport</keyword>
<accession>W9VD33</accession>
<dbReference type="AlphaFoldDB" id="W9VD33"/>
<dbReference type="EMBL" id="AONC01000035">
    <property type="protein sequence ID" value="EXJ14886.1"/>
    <property type="molecule type" value="Genomic_DNA"/>
</dbReference>
<sequence length="217" mass="23575">MLEISDLQRRFDGRPVLRSVSMRLEPGEYVAITGESGVGKSTLLNLIAGLDRPDGGRLALDGADYGDLDEDSLTRLRRDKLGFVFQAFHILPHLTLRQNVVLPLWLKGRKGPQADREADRLLDAVGLADRADSWPRELSGGEMQRVAIARALVHAPRLILADEPTGNLDPSNAAKVLTLLAERIRASGAMGILVTHSPEAARSADRVLHLTPEGLSA</sequence>
<dbReference type="InterPro" id="IPR017871">
    <property type="entry name" value="ABC_transporter-like_CS"/>
</dbReference>
<organism evidence="5 6">
    <name type="scientific">Imhoffiella purpurea</name>
    <dbReference type="NCBI Taxonomy" id="1249627"/>
    <lineage>
        <taxon>Bacteria</taxon>
        <taxon>Pseudomonadati</taxon>
        <taxon>Pseudomonadota</taxon>
        <taxon>Gammaproteobacteria</taxon>
        <taxon>Chromatiales</taxon>
        <taxon>Chromatiaceae</taxon>
        <taxon>Imhoffiella</taxon>
    </lineage>
</organism>
<dbReference type="PATRIC" id="fig|1249627.3.peg.2410"/>
<dbReference type="PANTHER" id="PTHR24220">
    <property type="entry name" value="IMPORT ATP-BINDING PROTEIN"/>
    <property type="match status" value="1"/>
</dbReference>
<dbReference type="Proteomes" id="UP000019460">
    <property type="component" value="Unassembled WGS sequence"/>
</dbReference>
<dbReference type="GO" id="GO:0022857">
    <property type="term" value="F:transmembrane transporter activity"/>
    <property type="evidence" value="ECO:0007669"/>
    <property type="project" value="TreeGrafter"/>
</dbReference>
<dbReference type="CDD" id="cd03255">
    <property type="entry name" value="ABC_MJ0796_LolCDE_FtsE"/>
    <property type="match status" value="1"/>
</dbReference>
<dbReference type="GO" id="GO:0016887">
    <property type="term" value="F:ATP hydrolysis activity"/>
    <property type="evidence" value="ECO:0007669"/>
    <property type="project" value="InterPro"/>
</dbReference>
<dbReference type="GO" id="GO:0005524">
    <property type="term" value="F:ATP binding"/>
    <property type="evidence" value="ECO:0007669"/>
    <property type="project" value="UniProtKB-KW"/>
</dbReference>
<dbReference type="PANTHER" id="PTHR24220:SF659">
    <property type="entry name" value="TRANSPORTER, PUTATIVE-RELATED"/>
    <property type="match status" value="1"/>
</dbReference>
<dbReference type="eggNOG" id="COG1136">
    <property type="taxonomic scope" value="Bacteria"/>
</dbReference>
<keyword evidence="3" id="KW-0067">ATP-binding</keyword>
<dbReference type="InterPro" id="IPR027417">
    <property type="entry name" value="P-loop_NTPase"/>
</dbReference>
<evidence type="ECO:0000259" key="4">
    <source>
        <dbReference type="PROSITE" id="PS50893"/>
    </source>
</evidence>
<protein>
    <submittedName>
        <fullName evidence="5">AttE component of AttEFGH ABC transport system</fullName>
    </submittedName>
</protein>
<dbReference type="SMART" id="SM00382">
    <property type="entry name" value="AAA"/>
    <property type="match status" value="1"/>
</dbReference>
<keyword evidence="6" id="KW-1185">Reference proteome</keyword>
<dbReference type="PROSITE" id="PS00211">
    <property type="entry name" value="ABC_TRANSPORTER_1"/>
    <property type="match status" value="1"/>
</dbReference>
<reference evidence="5 6" key="1">
    <citation type="submission" date="2012-11" db="EMBL/GenBank/DDBJ databases">
        <title>Genome assembly of Thiorhodococcus sp. AK35.</title>
        <authorList>
            <person name="Nupur N."/>
            <person name="Khatri I."/>
            <person name="Subramanian S."/>
            <person name="Pinnaka A."/>
        </authorList>
    </citation>
    <scope>NUCLEOTIDE SEQUENCE [LARGE SCALE GENOMIC DNA]</scope>
    <source>
        <strain evidence="5 6">AK35</strain>
    </source>
</reference>
<dbReference type="Gene3D" id="3.40.50.300">
    <property type="entry name" value="P-loop containing nucleotide triphosphate hydrolases"/>
    <property type="match status" value="1"/>
</dbReference>
<dbReference type="RefSeq" id="WP_043754192.1">
    <property type="nucleotide sequence ID" value="NZ_AONC01000035.1"/>
</dbReference>
<dbReference type="OrthoDB" id="66958at2"/>
<evidence type="ECO:0000313" key="5">
    <source>
        <dbReference type="EMBL" id="EXJ14886.1"/>
    </source>
</evidence>
<name>W9VD33_9GAMM</name>
<comment type="caution">
    <text evidence="5">The sequence shown here is derived from an EMBL/GenBank/DDBJ whole genome shotgun (WGS) entry which is preliminary data.</text>
</comment>
<dbReference type="GO" id="GO:0005886">
    <property type="term" value="C:plasma membrane"/>
    <property type="evidence" value="ECO:0007669"/>
    <property type="project" value="TreeGrafter"/>
</dbReference>
<dbReference type="InterPro" id="IPR017911">
    <property type="entry name" value="MacB-like_ATP-bd"/>
</dbReference>
<dbReference type="STRING" id="1249627.D779_2092"/>
<dbReference type="Pfam" id="PF00005">
    <property type="entry name" value="ABC_tran"/>
    <property type="match status" value="1"/>
</dbReference>
<evidence type="ECO:0000256" key="1">
    <source>
        <dbReference type="ARBA" id="ARBA00022448"/>
    </source>
</evidence>
<dbReference type="InterPro" id="IPR003439">
    <property type="entry name" value="ABC_transporter-like_ATP-bd"/>
</dbReference>
<evidence type="ECO:0000256" key="2">
    <source>
        <dbReference type="ARBA" id="ARBA00022741"/>
    </source>
</evidence>